<evidence type="ECO:0000313" key="3">
    <source>
        <dbReference type="Proteomes" id="UP000010798"/>
    </source>
</evidence>
<organism evidence="2 3">
    <name type="scientific">Singulisphaera acidiphila (strain ATCC BAA-1392 / DSM 18658 / VKM B-2454 / MOB10)</name>
    <dbReference type="NCBI Taxonomy" id="886293"/>
    <lineage>
        <taxon>Bacteria</taxon>
        <taxon>Pseudomonadati</taxon>
        <taxon>Planctomycetota</taxon>
        <taxon>Planctomycetia</taxon>
        <taxon>Isosphaerales</taxon>
        <taxon>Isosphaeraceae</taxon>
        <taxon>Singulisphaera</taxon>
    </lineage>
</organism>
<proteinExistence type="predicted"/>
<dbReference type="KEGG" id="saci:Sinac_0304"/>
<protein>
    <submittedName>
        <fullName evidence="2">Uncharacterized protein</fullName>
    </submittedName>
</protein>
<sequence>MNLSQSRLESPGALTHHRAVTKTAWNRGTGLYRTRRTRPGDGLTRNRILAPL</sequence>
<accession>L0D7A6</accession>
<dbReference type="Proteomes" id="UP000010798">
    <property type="component" value="Chromosome"/>
</dbReference>
<evidence type="ECO:0000313" key="2">
    <source>
        <dbReference type="EMBL" id="AGA24750.1"/>
    </source>
</evidence>
<dbReference type="HOGENOM" id="CLU_3084735_0_0_0"/>
<dbReference type="STRING" id="886293.Sinac_0304"/>
<feature type="region of interest" description="Disordered" evidence="1">
    <location>
        <begin position="1"/>
        <end position="52"/>
    </location>
</feature>
<evidence type="ECO:0000256" key="1">
    <source>
        <dbReference type="SAM" id="MobiDB-lite"/>
    </source>
</evidence>
<keyword evidence="3" id="KW-1185">Reference proteome</keyword>
<name>L0D7A6_SINAD</name>
<gene>
    <name evidence="2" type="ordered locus">Sinac_0304</name>
</gene>
<dbReference type="EMBL" id="CP003364">
    <property type="protein sequence ID" value="AGA24750.1"/>
    <property type="molecule type" value="Genomic_DNA"/>
</dbReference>
<dbReference type="AlphaFoldDB" id="L0D7A6"/>
<reference evidence="2 3" key="1">
    <citation type="submission" date="2012-02" db="EMBL/GenBank/DDBJ databases">
        <title>Complete sequence of chromosome of Singulisphaera acidiphila DSM 18658.</title>
        <authorList>
            <consortium name="US DOE Joint Genome Institute (JGI-PGF)"/>
            <person name="Lucas S."/>
            <person name="Copeland A."/>
            <person name="Lapidus A."/>
            <person name="Glavina del Rio T."/>
            <person name="Dalin E."/>
            <person name="Tice H."/>
            <person name="Bruce D."/>
            <person name="Goodwin L."/>
            <person name="Pitluck S."/>
            <person name="Peters L."/>
            <person name="Ovchinnikova G."/>
            <person name="Chertkov O."/>
            <person name="Kyrpides N."/>
            <person name="Mavromatis K."/>
            <person name="Ivanova N."/>
            <person name="Brettin T."/>
            <person name="Detter J.C."/>
            <person name="Han C."/>
            <person name="Larimer F."/>
            <person name="Land M."/>
            <person name="Hauser L."/>
            <person name="Markowitz V."/>
            <person name="Cheng J.-F."/>
            <person name="Hugenholtz P."/>
            <person name="Woyke T."/>
            <person name="Wu D."/>
            <person name="Tindall B."/>
            <person name="Pomrenke H."/>
            <person name="Brambilla E."/>
            <person name="Klenk H.-P."/>
            <person name="Eisen J.A."/>
        </authorList>
    </citation>
    <scope>NUCLEOTIDE SEQUENCE [LARGE SCALE GENOMIC DNA]</scope>
    <source>
        <strain evidence="3">ATCC BAA-1392 / DSM 18658 / VKM B-2454 / MOB10</strain>
    </source>
</reference>